<evidence type="ECO:0000256" key="5">
    <source>
        <dbReference type="ARBA" id="ARBA00022692"/>
    </source>
</evidence>
<dbReference type="Pfam" id="PF01311">
    <property type="entry name" value="Bac_export_1"/>
    <property type="match status" value="1"/>
</dbReference>
<evidence type="ECO:0000256" key="1">
    <source>
        <dbReference type="ARBA" id="ARBA00002578"/>
    </source>
</evidence>
<feature type="transmembrane region" description="Helical" evidence="10">
    <location>
        <begin position="215"/>
        <end position="239"/>
    </location>
</feature>
<comment type="similarity">
    <text evidence="2 10">Belongs to the FliR/MopE/SpaR family.</text>
</comment>
<dbReference type="PANTHER" id="PTHR30065:SF1">
    <property type="entry name" value="SURFACE PRESENTATION OF ANTIGENS PROTEIN SPAR"/>
    <property type="match status" value="1"/>
</dbReference>
<accession>A0A6N9TQH9</accession>
<dbReference type="InterPro" id="IPR006303">
    <property type="entry name" value="FliR"/>
</dbReference>
<sequence length="262" mass="28370">MDPYLLHWTTDHVKIFALLVVRIGALVYLMPIFSSRTLPVQVKAAGTLALALLFTPLEPVPAEAFPEKPLAFGLLMVAELFAGATLALVMRLLFAGVQIAGQMVGFQMGFSVANVVDPQTGAQSILMAQLAYLVALMLFVAVDGHHFFIRTLAESFTLLPPGRLHLDATLLDLVVDMGREMFVLSVKLMAPVMAILLFSQAALGILAKTVPQINLLIMSFSLNIALGLFFMGLTLQAFWPVLARALDRGVRLLPAALRLMAG</sequence>
<dbReference type="PRINTS" id="PR00953">
    <property type="entry name" value="TYPE3IMRPROT"/>
</dbReference>
<keyword evidence="12" id="KW-1185">Reference proteome</keyword>
<dbReference type="InterPro" id="IPR002010">
    <property type="entry name" value="T3SS_IM_R"/>
</dbReference>
<comment type="subcellular location">
    <subcellularLocation>
        <location evidence="10">Cell membrane</location>
        <topology evidence="10">Multi-pass membrane protein</topology>
    </subcellularLocation>
    <subcellularLocation>
        <location evidence="10">Bacterial flagellum basal body</location>
    </subcellularLocation>
</comment>
<evidence type="ECO:0000256" key="6">
    <source>
        <dbReference type="ARBA" id="ARBA00022989"/>
    </source>
</evidence>
<proteinExistence type="inferred from homology"/>
<dbReference type="GO" id="GO:0006605">
    <property type="term" value="P:protein targeting"/>
    <property type="evidence" value="ECO:0007669"/>
    <property type="project" value="UniProtKB-UniRule"/>
</dbReference>
<dbReference type="AlphaFoldDB" id="A0A6N9TQH9"/>
<keyword evidence="11" id="KW-0969">Cilium</keyword>
<organism evidence="11 12">
    <name type="scientific">Dissulfurirhabdus thermomarina</name>
    <dbReference type="NCBI Taxonomy" id="1765737"/>
    <lineage>
        <taxon>Bacteria</taxon>
        <taxon>Deltaproteobacteria</taxon>
        <taxon>Dissulfurirhabdaceae</taxon>
        <taxon>Dissulfurirhabdus</taxon>
    </lineage>
</organism>
<keyword evidence="6 10" id="KW-1133">Transmembrane helix</keyword>
<evidence type="ECO:0000256" key="2">
    <source>
        <dbReference type="ARBA" id="ARBA00009772"/>
    </source>
</evidence>
<gene>
    <name evidence="11" type="primary">fliR</name>
    <name evidence="11" type="ORF">G3N55_07635</name>
</gene>
<protein>
    <recommendedName>
        <fullName evidence="3 9">Flagellar biosynthetic protein FliR</fullName>
    </recommendedName>
</protein>
<keyword evidence="8 10" id="KW-0975">Bacterial flagellum</keyword>
<keyword evidence="5 10" id="KW-0812">Transmembrane</keyword>
<comment type="function">
    <text evidence="1 10">Role in flagellar biosynthesis.</text>
</comment>
<dbReference type="NCBIfam" id="TIGR01400">
    <property type="entry name" value="fliR"/>
    <property type="match status" value="1"/>
</dbReference>
<evidence type="ECO:0000313" key="12">
    <source>
        <dbReference type="Proteomes" id="UP000469346"/>
    </source>
</evidence>
<evidence type="ECO:0000256" key="3">
    <source>
        <dbReference type="ARBA" id="ARBA00021717"/>
    </source>
</evidence>
<feature type="transmembrane region" description="Helical" evidence="10">
    <location>
        <begin position="181"/>
        <end position="203"/>
    </location>
</feature>
<evidence type="ECO:0000256" key="8">
    <source>
        <dbReference type="ARBA" id="ARBA00023143"/>
    </source>
</evidence>
<name>A0A6N9TQH9_DISTH</name>
<feature type="transmembrane region" description="Helical" evidence="10">
    <location>
        <begin position="69"/>
        <end position="94"/>
    </location>
</feature>
<dbReference type="GO" id="GO:0009425">
    <property type="term" value="C:bacterial-type flagellum basal body"/>
    <property type="evidence" value="ECO:0007669"/>
    <property type="project" value="UniProtKB-SubCell"/>
</dbReference>
<dbReference type="RefSeq" id="WP_163298843.1">
    <property type="nucleotide sequence ID" value="NZ_JAAGRR010000078.1"/>
</dbReference>
<feature type="transmembrane region" description="Helical" evidence="10">
    <location>
        <begin position="12"/>
        <end position="33"/>
    </location>
</feature>
<evidence type="ECO:0000313" key="11">
    <source>
        <dbReference type="EMBL" id="NDY42710.1"/>
    </source>
</evidence>
<dbReference type="GO" id="GO:0005886">
    <property type="term" value="C:plasma membrane"/>
    <property type="evidence" value="ECO:0007669"/>
    <property type="project" value="UniProtKB-SubCell"/>
</dbReference>
<evidence type="ECO:0000256" key="7">
    <source>
        <dbReference type="ARBA" id="ARBA00023136"/>
    </source>
</evidence>
<reference evidence="11 12" key="1">
    <citation type="submission" date="2020-02" db="EMBL/GenBank/DDBJ databases">
        <title>Comparative genomics of sulfur disproportionating microorganisms.</title>
        <authorList>
            <person name="Ward L.M."/>
            <person name="Bertran E."/>
            <person name="Johnston D.T."/>
        </authorList>
    </citation>
    <scope>NUCLEOTIDE SEQUENCE [LARGE SCALE GENOMIC DNA]</scope>
    <source>
        <strain evidence="11 12">DSM 100025</strain>
    </source>
</reference>
<evidence type="ECO:0000256" key="9">
    <source>
        <dbReference type="NCBIfam" id="TIGR01400"/>
    </source>
</evidence>
<dbReference type="EMBL" id="JAAGRR010000078">
    <property type="protein sequence ID" value="NDY42710.1"/>
    <property type="molecule type" value="Genomic_DNA"/>
</dbReference>
<dbReference type="Proteomes" id="UP000469346">
    <property type="component" value="Unassembled WGS sequence"/>
</dbReference>
<keyword evidence="4 10" id="KW-1003">Cell membrane</keyword>
<evidence type="ECO:0000256" key="4">
    <source>
        <dbReference type="ARBA" id="ARBA00022475"/>
    </source>
</evidence>
<evidence type="ECO:0000256" key="10">
    <source>
        <dbReference type="RuleBase" id="RU362071"/>
    </source>
</evidence>
<comment type="caution">
    <text evidence="11">The sequence shown here is derived from an EMBL/GenBank/DDBJ whole genome shotgun (WGS) entry which is preliminary data.</text>
</comment>
<keyword evidence="11" id="KW-0282">Flagellum</keyword>
<keyword evidence="11" id="KW-0966">Cell projection</keyword>
<dbReference type="PANTHER" id="PTHR30065">
    <property type="entry name" value="FLAGELLAR BIOSYNTHETIC PROTEIN FLIR"/>
    <property type="match status" value="1"/>
</dbReference>
<keyword evidence="7 10" id="KW-0472">Membrane</keyword>
<feature type="transmembrane region" description="Helical" evidence="10">
    <location>
        <begin position="130"/>
        <end position="149"/>
    </location>
</feature>
<dbReference type="GO" id="GO:0044780">
    <property type="term" value="P:bacterial-type flagellum assembly"/>
    <property type="evidence" value="ECO:0007669"/>
    <property type="project" value="UniProtKB-UniRule"/>
</dbReference>